<dbReference type="Gene3D" id="3.40.50.450">
    <property type="match status" value="1"/>
</dbReference>
<organism evidence="3 4">
    <name type="scientific">Lupinus luteus</name>
    <name type="common">European yellow lupine</name>
    <dbReference type="NCBI Taxonomy" id="3873"/>
    <lineage>
        <taxon>Eukaryota</taxon>
        <taxon>Viridiplantae</taxon>
        <taxon>Streptophyta</taxon>
        <taxon>Embryophyta</taxon>
        <taxon>Tracheophyta</taxon>
        <taxon>Spermatophyta</taxon>
        <taxon>Magnoliopsida</taxon>
        <taxon>eudicotyledons</taxon>
        <taxon>Gunneridae</taxon>
        <taxon>Pentapetalae</taxon>
        <taxon>rosids</taxon>
        <taxon>fabids</taxon>
        <taxon>Fabales</taxon>
        <taxon>Fabaceae</taxon>
        <taxon>Papilionoideae</taxon>
        <taxon>50 kb inversion clade</taxon>
        <taxon>genistoids sensu lato</taxon>
        <taxon>core genistoids</taxon>
        <taxon>Genisteae</taxon>
        <taxon>Lupinus</taxon>
    </lineage>
</organism>
<dbReference type="SUPFAM" id="SSF53784">
    <property type="entry name" value="Phosphofructokinase"/>
    <property type="match status" value="1"/>
</dbReference>
<evidence type="ECO:0000313" key="4">
    <source>
        <dbReference type="Proteomes" id="UP001497480"/>
    </source>
</evidence>
<protein>
    <submittedName>
        <fullName evidence="3">Uncharacterized protein</fullName>
    </submittedName>
</protein>
<dbReference type="PANTHER" id="PTHR43650:SF17">
    <property type="entry name" value="PYROPHOSPHATE--FRUCTOSE 6-PHOSPHATE 1-PHOSPHOTRANSFERASE SUBUNIT ALPHA 1"/>
    <property type="match status" value="1"/>
</dbReference>
<keyword evidence="1" id="KW-0963">Cytoplasm</keyword>
<dbReference type="PANTHER" id="PTHR43650">
    <property type="entry name" value="PYROPHOSPHATE--FRUCTOSE 6-PHOSPHATE 1-PHOSPHOTRANSFERASE"/>
    <property type="match status" value="1"/>
</dbReference>
<dbReference type="Proteomes" id="UP001497480">
    <property type="component" value="Unassembled WGS sequence"/>
</dbReference>
<gene>
    <name evidence="3" type="ORF">LLUT_LOCUS2510</name>
</gene>
<dbReference type="GO" id="GO:0009749">
    <property type="term" value="P:response to glucose"/>
    <property type="evidence" value="ECO:0007669"/>
    <property type="project" value="TreeGrafter"/>
</dbReference>
<dbReference type="InterPro" id="IPR035966">
    <property type="entry name" value="PKF_sf"/>
</dbReference>
<dbReference type="GO" id="GO:0005829">
    <property type="term" value="C:cytosol"/>
    <property type="evidence" value="ECO:0007669"/>
    <property type="project" value="TreeGrafter"/>
</dbReference>
<dbReference type="GO" id="GO:0003872">
    <property type="term" value="F:6-phosphofructokinase activity"/>
    <property type="evidence" value="ECO:0007669"/>
    <property type="project" value="InterPro"/>
</dbReference>
<dbReference type="GO" id="GO:0047334">
    <property type="term" value="F:diphosphate-fructose-6-phosphate 1-phosphotransferase activity"/>
    <property type="evidence" value="ECO:0007669"/>
    <property type="project" value="TreeGrafter"/>
</dbReference>
<reference evidence="3 4" key="1">
    <citation type="submission" date="2024-03" db="EMBL/GenBank/DDBJ databases">
        <authorList>
            <person name="Martinez-Hernandez J."/>
        </authorList>
    </citation>
    <scope>NUCLEOTIDE SEQUENCE [LARGE SCALE GENOMIC DNA]</scope>
</reference>
<dbReference type="EMBL" id="CAXHTB010000002">
    <property type="protein sequence ID" value="CAL0301450.1"/>
    <property type="molecule type" value="Genomic_DNA"/>
</dbReference>
<keyword evidence="2" id="KW-0324">Glycolysis</keyword>
<dbReference type="GO" id="GO:0015979">
    <property type="term" value="P:photosynthesis"/>
    <property type="evidence" value="ECO:0007669"/>
    <property type="project" value="TreeGrafter"/>
</dbReference>
<comment type="caution">
    <text evidence="3">The sequence shown here is derived from an EMBL/GenBank/DDBJ whole genome shotgun (WGS) entry which is preliminary data.</text>
</comment>
<evidence type="ECO:0000256" key="1">
    <source>
        <dbReference type="ARBA" id="ARBA00022490"/>
    </source>
</evidence>
<dbReference type="AlphaFoldDB" id="A0AAV1VWV9"/>
<accession>A0AAV1VWV9</accession>
<sequence length="162" mass="17454">MDSDYGVHRELSHLQHIRTLYQPELSPSLQGSNVRVEFSDATTVADPSDAPAVNVEHSALRVGVVFSGRQSPRGHNVIWGLHNALKIHSPHSVSLGFLGGSEGLFAQKTLEMTDEIISTYKNQGGCDLLGRTKDQIRTEEQANAALAASNNLKLDGLVIIGG</sequence>
<keyword evidence="4" id="KW-1185">Reference proteome</keyword>
<proteinExistence type="predicted"/>
<name>A0AAV1VWV9_LUPLU</name>
<evidence type="ECO:0000256" key="2">
    <source>
        <dbReference type="ARBA" id="ARBA00023152"/>
    </source>
</evidence>
<evidence type="ECO:0000313" key="3">
    <source>
        <dbReference type="EMBL" id="CAL0301450.1"/>
    </source>
</evidence>